<protein>
    <submittedName>
        <fullName evidence="5">Phosphate ABC transporter ATP-binding protein, PhoT family (TC 3.A.1.7.1)</fullName>
    </submittedName>
</protein>
<proteinExistence type="predicted"/>
<dbReference type="PROSITE" id="PS00211">
    <property type="entry name" value="ABC_TRANSPORTER_1"/>
    <property type="match status" value="1"/>
</dbReference>
<dbReference type="EMBL" id="FNOI01000007">
    <property type="protein sequence ID" value="SDX43808.1"/>
    <property type="molecule type" value="Genomic_DNA"/>
</dbReference>
<evidence type="ECO:0000256" key="1">
    <source>
        <dbReference type="ARBA" id="ARBA00022448"/>
    </source>
</evidence>
<evidence type="ECO:0000256" key="3">
    <source>
        <dbReference type="ARBA" id="ARBA00022840"/>
    </source>
</evidence>
<feature type="domain" description="ABC transporter" evidence="4">
    <location>
        <begin position="7"/>
        <end position="231"/>
    </location>
</feature>
<accession>A0A1H3BQ21</accession>
<dbReference type="InterPro" id="IPR017871">
    <property type="entry name" value="ABC_transporter-like_CS"/>
</dbReference>
<dbReference type="SMART" id="SM00382">
    <property type="entry name" value="AAA"/>
    <property type="match status" value="1"/>
</dbReference>
<dbReference type="RefSeq" id="WP_342027826.1">
    <property type="nucleotide sequence ID" value="NZ_FNOI01000007.1"/>
</dbReference>
<dbReference type="GO" id="GO:0016887">
    <property type="term" value="F:ATP hydrolysis activity"/>
    <property type="evidence" value="ECO:0007669"/>
    <property type="project" value="InterPro"/>
</dbReference>
<evidence type="ECO:0000259" key="4">
    <source>
        <dbReference type="PROSITE" id="PS50893"/>
    </source>
</evidence>
<keyword evidence="6" id="KW-1185">Reference proteome</keyword>
<dbReference type="Gene3D" id="3.40.50.300">
    <property type="entry name" value="P-loop containing nucleotide triphosphate hydrolases"/>
    <property type="match status" value="1"/>
</dbReference>
<dbReference type="PANTHER" id="PTHR42781:SF4">
    <property type="entry name" value="SPERMIDINE_PUTRESCINE IMPORT ATP-BINDING PROTEIN POTA"/>
    <property type="match status" value="1"/>
</dbReference>
<name>A0A1H3BQ21_9RHOB</name>
<dbReference type="InterPro" id="IPR003439">
    <property type="entry name" value="ABC_transporter-like_ATP-bd"/>
</dbReference>
<dbReference type="Proteomes" id="UP000199441">
    <property type="component" value="Unassembled WGS sequence"/>
</dbReference>
<keyword evidence="1" id="KW-0813">Transport</keyword>
<reference evidence="6" key="1">
    <citation type="submission" date="2016-10" db="EMBL/GenBank/DDBJ databases">
        <authorList>
            <person name="Varghese N."/>
            <person name="Submissions S."/>
        </authorList>
    </citation>
    <scope>NUCLEOTIDE SEQUENCE [LARGE SCALE GENOMIC DNA]</scope>
    <source>
        <strain evidence="6">DSM 26922</strain>
    </source>
</reference>
<gene>
    <name evidence="5" type="ORF">SAMN04488001_3224</name>
</gene>
<keyword evidence="2" id="KW-0547">Nucleotide-binding</keyword>
<dbReference type="InterPro" id="IPR003593">
    <property type="entry name" value="AAA+_ATPase"/>
</dbReference>
<dbReference type="Pfam" id="PF00005">
    <property type="entry name" value="ABC_tran"/>
    <property type="match status" value="1"/>
</dbReference>
<keyword evidence="3 5" id="KW-0067">ATP-binding</keyword>
<dbReference type="SUPFAM" id="SSF52540">
    <property type="entry name" value="P-loop containing nucleoside triphosphate hydrolases"/>
    <property type="match status" value="1"/>
</dbReference>
<evidence type="ECO:0000313" key="5">
    <source>
        <dbReference type="EMBL" id="SDX43808.1"/>
    </source>
</evidence>
<dbReference type="GO" id="GO:0005524">
    <property type="term" value="F:ATP binding"/>
    <property type="evidence" value="ECO:0007669"/>
    <property type="project" value="UniProtKB-KW"/>
</dbReference>
<sequence length="236" mass="25694">MKATLPLKLRDVCVRRRGKTLIGPIDLSLDAGDLTIVLGPNGAGKTTLMRAMHGLQRLSSGSINYAVPTVAARDAQAFVSQHPIMMRRSLRDNLIYPLKLRGTSRDEATVMAEDWAARIELTHALSQAAPNLSGGEKQKVALARALITKPELVFLDEPCANLDGHATRDIETMLLAERDVGRTLVMSTHDLGQARRLATRVIFMLKGRVHETGTADSFFSTPKTAEAVAFLKGDIV</sequence>
<dbReference type="PROSITE" id="PS50893">
    <property type="entry name" value="ABC_TRANSPORTER_2"/>
    <property type="match status" value="1"/>
</dbReference>
<organism evidence="5 6">
    <name type="scientific">Litoreibacter albidus</name>
    <dbReference type="NCBI Taxonomy" id="670155"/>
    <lineage>
        <taxon>Bacteria</taxon>
        <taxon>Pseudomonadati</taxon>
        <taxon>Pseudomonadota</taxon>
        <taxon>Alphaproteobacteria</taxon>
        <taxon>Rhodobacterales</taxon>
        <taxon>Roseobacteraceae</taxon>
        <taxon>Litoreibacter</taxon>
    </lineage>
</organism>
<evidence type="ECO:0000313" key="6">
    <source>
        <dbReference type="Proteomes" id="UP000199441"/>
    </source>
</evidence>
<dbReference type="PANTHER" id="PTHR42781">
    <property type="entry name" value="SPERMIDINE/PUTRESCINE IMPORT ATP-BINDING PROTEIN POTA"/>
    <property type="match status" value="1"/>
</dbReference>
<dbReference type="InterPro" id="IPR050093">
    <property type="entry name" value="ABC_SmlMolc_Importer"/>
</dbReference>
<dbReference type="STRING" id="670155.SAMN04488001_3224"/>
<dbReference type="InterPro" id="IPR027417">
    <property type="entry name" value="P-loop_NTPase"/>
</dbReference>
<dbReference type="AlphaFoldDB" id="A0A1H3BQ21"/>
<evidence type="ECO:0000256" key="2">
    <source>
        <dbReference type="ARBA" id="ARBA00022741"/>
    </source>
</evidence>